<dbReference type="SUPFAM" id="SSF51412">
    <property type="entry name" value="Inosine monophosphate dehydrogenase (IMPDH)"/>
    <property type="match status" value="1"/>
</dbReference>
<dbReference type="Pfam" id="PF03060">
    <property type="entry name" value="NMO"/>
    <property type="match status" value="1"/>
</dbReference>
<keyword evidence="4 6" id="KW-0560">Oxidoreductase</keyword>
<name>A0ABZ0CMS7_9BURK</name>
<evidence type="ECO:0000313" key="6">
    <source>
        <dbReference type="EMBL" id="WOB06158.1"/>
    </source>
</evidence>
<evidence type="ECO:0000313" key="7">
    <source>
        <dbReference type="Proteomes" id="UP001303946"/>
    </source>
</evidence>
<evidence type="ECO:0000256" key="5">
    <source>
        <dbReference type="ARBA" id="ARBA00023033"/>
    </source>
</evidence>
<proteinExistence type="inferred from homology"/>
<evidence type="ECO:0000256" key="1">
    <source>
        <dbReference type="ARBA" id="ARBA00009881"/>
    </source>
</evidence>
<dbReference type="PANTHER" id="PTHR42747:SF4">
    <property type="entry name" value="BLR1330 PROTEIN"/>
    <property type="match status" value="1"/>
</dbReference>
<dbReference type="PANTHER" id="PTHR42747">
    <property type="entry name" value="NITRONATE MONOOXYGENASE-RELATED"/>
    <property type="match status" value="1"/>
</dbReference>
<dbReference type="Gene3D" id="3.20.20.70">
    <property type="entry name" value="Aldolase class I"/>
    <property type="match status" value="1"/>
</dbReference>
<gene>
    <name evidence="6" type="ORF">RXV79_14615</name>
</gene>
<dbReference type="EC" id="1.13.12.-" evidence="6"/>
<evidence type="ECO:0000256" key="2">
    <source>
        <dbReference type="ARBA" id="ARBA00022630"/>
    </source>
</evidence>
<keyword evidence="7" id="KW-1185">Reference proteome</keyword>
<accession>A0ABZ0CMS7</accession>
<protein>
    <submittedName>
        <fullName evidence="6">Nitronate monooxygenase</fullName>
        <ecNumber evidence="6">1.13.12.-</ecNumber>
    </submittedName>
</protein>
<dbReference type="InterPro" id="IPR013785">
    <property type="entry name" value="Aldolase_TIM"/>
</dbReference>
<keyword evidence="3" id="KW-0288">FMN</keyword>
<dbReference type="EMBL" id="CP136336">
    <property type="protein sequence ID" value="WOB06158.1"/>
    <property type="molecule type" value="Genomic_DNA"/>
</dbReference>
<keyword evidence="2" id="KW-0285">Flavoprotein</keyword>
<dbReference type="Proteomes" id="UP001303946">
    <property type="component" value="Chromosome"/>
</dbReference>
<dbReference type="RefSeq" id="WP_316698500.1">
    <property type="nucleotide sequence ID" value="NZ_CP136336.1"/>
</dbReference>
<keyword evidence="5 6" id="KW-0503">Monooxygenase</keyword>
<organism evidence="6 7">
    <name type="scientific">Piscinibacter gummiphilus</name>
    <dbReference type="NCBI Taxonomy" id="946333"/>
    <lineage>
        <taxon>Bacteria</taxon>
        <taxon>Pseudomonadati</taxon>
        <taxon>Pseudomonadota</taxon>
        <taxon>Betaproteobacteria</taxon>
        <taxon>Burkholderiales</taxon>
        <taxon>Sphaerotilaceae</taxon>
        <taxon>Piscinibacter</taxon>
    </lineage>
</organism>
<reference evidence="6 7" key="1">
    <citation type="submission" date="2023-10" db="EMBL/GenBank/DDBJ databases">
        <title>Bacteria for the degradation of biodegradable plastic PBAT(Polybutylene adipate terephthalate).</title>
        <authorList>
            <person name="Weon H.-Y."/>
            <person name="Yeon J."/>
        </authorList>
    </citation>
    <scope>NUCLEOTIDE SEQUENCE [LARGE SCALE GENOMIC DNA]</scope>
    <source>
        <strain evidence="6 7">SBD 7-3</strain>
    </source>
</reference>
<evidence type="ECO:0000256" key="4">
    <source>
        <dbReference type="ARBA" id="ARBA00023002"/>
    </source>
</evidence>
<dbReference type="CDD" id="cd04730">
    <property type="entry name" value="NPD_like"/>
    <property type="match status" value="1"/>
</dbReference>
<dbReference type="GO" id="GO:0004497">
    <property type="term" value="F:monooxygenase activity"/>
    <property type="evidence" value="ECO:0007669"/>
    <property type="project" value="UniProtKB-KW"/>
</dbReference>
<evidence type="ECO:0000256" key="3">
    <source>
        <dbReference type="ARBA" id="ARBA00022643"/>
    </source>
</evidence>
<sequence length="324" mass="34223">MAARTPRLPFAHRLSLPLIAAPMLRVSGIELVSAACAGGVIGSFPTPNCRSVDELDAWLSRLAQEARDAAEAGRPSAPWCPNLIMRRDPAQLRQDIDCLLRHRTEVVITSVGSPAAVVPQLRDGGCLVLADVASLHHAERAIEAGVDGLVLLTAGAGGQTGWTNPFAFVRAVRSFFDGPVVLAGGLSDGVSLYAAIALGCDLGYMGTRFIATRESMASDAYKQMLVASRLDDVHLTKAFTGLQANFLRPSIVASGLDPATLPENLTPAEARERYGGGVGPHEGPRRWADVWSAGHSVSGVDDVPTTAALIERIGREYAAAQRSL</sequence>
<comment type="similarity">
    <text evidence="1">Belongs to the nitronate monooxygenase family. NMO class I subfamily.</text>
</comment>
<dbReference type="InterPro" id="IPR004136">
    <property type="entry name" value="NMO"/>
</dbReference>